<sequence length="347" mass="38754">MLKYGLSMVEIREEQGMEYARLGNTGLMVSELCLGCMTFGQEADEETSREIVGRFLEAGGNFVDTADVYSNGISEEITGSALRDVRDEVVLATKVRFPMGEGPNDVGLSRKHIMQGCEDSLRRLGTDYIDLYQVHCWDEATPLEETLSALSDLVRSGKVRYIGVSNFTGWQLMRSLDTSEANGFERFVCLQPQYSLVERNIEREVLPVCVEEGLGVIPWSPLGGGFLSGKYRRDEDPPEDSRIAGAVESMEEYWDRRATGRNWAALDVVGRISDEMGKSYAQISLNWLLRQDGVTAPIIGARTVEQLEDNIGASGWELTGEQVEDLSEASALEDVYPYRFIRNAQRV</sequence>
<dbReference type="InterPro" id="IPR020471">
    <property type="entry name" value="AKR"/>
</dbReference>
<dbReference type="GO" id="GO:0016491">
    <property type="term" value="F:oxidoreductase activity"/>
    <property type="evidence" value="ECO:0007669"/>
    <property type="project" value="UniProtKB-KW"/>
</dbReference>
<reference evidence="3" key="1">
    <citation type="submission" date="2020-02" db="EMBL/GenBank/DDBJ databases">
        <authorList>
            <person name="Meier V. D."/>
        </authorList>
    </citation>
    <scope>NUCLEOTIDE SEQUENCE</scope>
    <source>
        <strain evidence="3">AVDCRST_MAG58</strain>
    </source>
</reference>
<keyword evidence="1" id="KW-0560">Oxidoreductase</keyword>
<dbReference type="FunFam" id="3.20.20.100:FF:000004">
    <property type="entry name" value="Oxidoreductase, aldo/keto reductase"/>
    <property type="match status" value="1"/>
</dbReference>
<dbReference type="InterPro" id="IPR023210">
    <property type="entry name" value="NADP_OxRdtase_dom"/>
</dbReference>
<protein>
    <submittedName>
        <fullName evidence="3">Oxidoreductase</fullName>
    </submittedName>
</protein>
<dbReference type="SUPFAM" id="SSF51430">
    <property type="entry name" value="NAD(P)-linked oxidoreductase"/>
    <property type="match status" value="1"/>
</dbReference>
<dbReference type="Pfam" id="PF00248">
    <property type="entry name" value="Aldo_ket_red"/>
    <property type="match status" value="1"/>
</dbReference>
<dbReference type="PROSITE" id="PS00062">
    <property type="entry name" value="ALDOKETO_REDUCTASE_2"/>
    <property type="match status" value="1"/>
</dbReference>
<evidence type="ECO:0000259" key="2">
    <source>
        <dbReference type="Pfam" id="PF00248"/>
    </source>
</evidence>
<feature type="domain" description="NADP-dependent oxidoreductase" evidence="2">
    <location>
        <begin position="31"/>
        <end position="329"/>
    </location>
</feature>
<dbReference type="InterPro" id="IPR018170">
    <property type="entry name" value="Aldo/ket_reductase_CS"/>
</dbReference>
<evidence type="ECO:0000256" key="1">
    <source>
        <dbReference type="ARBA" id="ARBA00023002"/>
    </source>
</evidence>
<dbReference type="EMBL" id="CADCVF010000001">
    <property type="protein sequence ID" value="CAA9441994.1"/>
    <property type="molecule type" value="Genomic_DNA"/>
</dbReference>
<dbReference type="GO" id="GO:0005829">
    <property type="term" value="C:cytosol"/>
    <property type="evidence" value="ECO:0007669"/>
    <property type="project" value="UniProtKB-ARBA"/>
</dbReference>
<proteinExistence type="predicted"/>
<dbReference type="AlphaFoldDB" id="A0A6J4QJW2"/>
<dbReference type="PANTHER" id="PTHR43364:SF4">
    <property type="entry name" value="NAD(P)-LINKED OXIDOREDUCTASE SUPERFAMILY PROTEIN"/>
    <property type="match status" value="1"/>
</dbReference>
<evidence type="ECO:0000313" key="3">
    <source>
        <dbReference type="EMBL" id="CAA9441994.1"/>
    </source>
</evidence>
<dbReference type="CDD" id="cd19081">
    <property type="entry name" value="AKR_AKR9C1"/>
    <property type="match status" value="1"/>
</dbReference>
<name>A0A6J4QJW2_9ACTN</name>
<dbReference type="PANTHER" id="PTHR43364">
    <property type="entry name" value="NADH-SPECIFIC METHYLGLYOXAL REDUCTASE-RELATED"/>
    <property type="match status" value="1"/>
</dbReference>
<dbReference type="InterPro" id="IPR036812">
    <property type="entry name" value="NAD(P)_OxRdtase_dom_sf"/>
</dbReference>
<gene>
    <name evidence="3" type="ORF">AVDCRST_MAG58-42</name>
</gene>
<dbReference type="InterPro" id="IPR050523">
    <property type="entry name" value="AKR_Detox_Biosynth"/>
</dbReference>
<organism evidence="3">
    <name type="scientific">uncultured Rubrobacteraceae bacterium</name>
    <dbReference type="NCBI Taxonomy" id="349277"/>
    <lineage>
        <taxon>Bacteria</taxon>
        <taxon>Bacillati</taxon>
        <taxon>Actinomycetota</taxon>
        <taxon>Rubrobacteria</taxon>
        <taxon>Rubrobacterales</taxon>
        <taxon>Rubrobacteraceae</taxon>
        <taxon>environmental samples</taxon>
    </lineage>
</organism>
<dbReference type="Gene3D" id="3.20.20.100">
    <property type="entry name" value="NADP-dependent oxidoreductase domain"/>
    <property type="match status" value="1"/>
</dbReference>
<accession>A0A6J4QJW2</accession>
<dbReference type="PRINTS" id="PR00069">
    <property type="entry name" value="ALDKETRDTASE"/>
</dbReference>